<dbReference type="EMBL" id="CAADFJ010000200">
    <property type="protein sequence ID" value="VFK04694.1"/>
    <property type="molecule type" value="Genomic_DNA"/>
</dbReference>
<evidence type="ECO:0000313" key="10">
    <source>
        <dbReference type="EMBL" id="VFK00780.1"/>
    </source>
</evidence>
<proteinExistence type="inferred from homology"/>
<dbReference type="InterPro" id="IPR002781">
    <property type="entry name" value="TM_pro_TauE-like"/>
</dbReference>
<keyword evidence="3" id="KW-0813">Transport</keyword>
<evidence type="ECO:0000256" key="2">
    <source>
        <dbReference type="ARBA" id="ARBA00009142"/>
    </source>
</evidence>
<feature type="transmembrane region" description="Helical" evidence="8">
    <location>
        <begin position="79"/>
        <end position="98"/>
    </location>
</feature>
<sequence>MLAESAYFIYPLAIGAAVLAGFINTLAGSGSLITLPVLIFLGLPPGVANGTNRIGILIQSLVGVAGFRQSGNLEWRQGAFFILPTTLGAIAGAFIAIGLDAEKMNLAIAVVMAVMLVVIVAQPEKWLRERTELAANYQGAGNFLLFFLIGVHGGFIQAGVGILLLFAMVMGCGFAIAGANAVKLVLVLIFTVPAVVIFVGYGQVHWPLALLMAAGQGVGAWIAARFAANSRDAALWTRRLLMGMIVLSIFKLLDM</sequence>
<comment type="subcellular location">
    <subcellularLocation>
        <location evidence="1 8">Cell membrane</location>
        <topology evidence="1 8">Multi-pass membrane protein</topology>
    </subcellularLocation>
</comment>
<evidence type="ECO:0000256" key="4">
    <source>
        <dbReference type="ARBA" id="ARBA00022475"/>
    </source>
</evidence>
<protein>
    <recommendedName>
        <fullName evidence="8">Probable membrane transporter protein</fullName>
    </recommendedName>
</protein>
<evidence type="ECO:0000256" key="1">
    <source>
        <dbReference type="ARBA" id="ARBA00004651"/>
    </source>
</evidence>
<evidence type="ECO:0000313" key="11">
    <source>
        <dbReference type="EMBL" id="VFK04694.1"/>
    </source>
</evidence>
<name>A0A450V7N1_9GAMM</name>
<evidence type="ECO:0000256" key="3">
    <source>
        <dbReference type="ARBA" id="ARBA00022448"/>
    </source>
</evidence>
<dbReference type="AlphaFoldDB" id="A0A450V7N1"/>
<comment type="similarity">
    <text evidence="2 8">Belongs to the 4-toluene sulfonate uptake permease (TSUP) (TC 2.A.102) family.</text>
</comment>
<feature type="transmembrane region" description="Helical" evidence="8">
    <location>
        <begin position="208"/>
        <end position="228"/>
    </location>
</feature>
<keyword evidence="4 8" id="KW-1003">Cell membrane</keyword>
<feature type="transmembrane region" description="Helical" evidence="8">
    <location>
        <begin position="104"/>
        <end position="121"/>
    </location>
</feature>
<evidence type="ECO:0000313" key="9">
    <source>
        <dbReference type="EMBL" id="VFK00744.1"/>
    </source>
</evidence>
<dbReference type="PANTHER" id="PTHR30269">
    <property type="entry name" value="TRANSMEMBRANE PROTEIN YFCA"/>
    <property type="match status" value="1"/>
</dbReference>
<feature type="transmembrane region" description="Helical" evidence="8">
    <location>
        <begin position="155"/>
        <end position="177"/>
    </location>
</feature>
<feature type="transmembrane region" description="Helical" evidence="8">
    <location>
        <begin position="7"/>
        <end position="27"/>
    </location>
</feature>
<evidence type="ECO:0000256" key="5">
    <source>
        <dbReference type="ARBA" id="ARBA00022692"/>
    </source>
</evidence>
<dbReference type="InterPro" id="IPR052017">
    <property type="entry name" value="TSUP"/>
</dbReference>
<feature type="transmembrane region" description="Helical" evidence="8">
    <location>
        <begin position="133"/>
        <end position="149"/>
    </location>
</feature>
<evidence type="ECO:0000256" key="7">
    <source>
        <dbReference type="ARBA" id="ARBA00023136"/>
    </source>
</evidence>
<dbReference type="GO" id="GO:0005886">
    <property type="term" value="C:plasma membrane"/>
    <property type="evidence" value="ECO:0007669"/>
    <property type="project" value="UniProtKB-SubCell"/>
</dbReference>
<feature type="transmembrane region" description="Helical" evidence="8">
    <location>
        <begin position="184"/>
        <end position="202"/>
    </location>
</feature>
<organism evidence="10">
    <name type="scientific">Candidatus Kentrum eta</name>
    <dbReference type="NCBI Taxonomy" id="2126337"/>
    <lineage>
        <taxon>Bacteria</taxon>
        <taxon>Pseudomonadati</taxon>
        <taxon>Pseudomonadota</taxon>
        <taxon>Gammaproteobacteria</taxon>
        <taxon>Candidatus Kentrum</taxon>
    </lineage>
</organism>
<accession>A0A450V7N1</accession>
<dbReference type="Pfam" id="PF01925">
    <property type="entry name" value="TauE"/>
    <property type="match status" value="1"/>
</dbReference>
<keyword evidence="7 8" id="KW-0472">Membrane</keyword>
<keyword evidence="6 8" id="KW-1133">Transmembrane helix</keyword>
<gene>
    <name evidence="10" type="ORF">BECKH772A_GA0070896_102022</name>
    <name evidence="9" type="ORF">BECKH772B_GA0070898_102022</name>
    <name evidence="11" type="ORF">BECKH772C_GA0070978_102002</name>
</gene>
<dbReference type="PANTHER" id="PTHR30269:SF0">
    <property type="entry name" value="MEMBRANE TRANSPORTER PROTEIN YFCA-RELATED"/>
    <property type="match status" value="1"/>
</dbReference>
<dbReference type="EMBL" id="CAADFG010000202">
    <property type="protein sequence ID" value="VFK00780.1"/>
    <property type="molecule type" value="Genomic_DNA"/>
</dbReference>
<evidence type="ECO:0000256" key="6">
    <source>
        <dbReference type="ARBA" id="ARBA00022989"/>
    </source>
</evidence>
<keyword evidence="5 8" id="KW-0812">Transmembrane</keyword>
<reference evidence="10" key="1">
    <citation type="submission" date="2019-02" db="EMBL/GenBank/DDBJ databases">
        <authorList>
            <person name="Gruber-Vodicka R. H."/>
            <person name="Seah K. B. B."/>
        </authorList>
    </citation>
    <scope>NUCLEOTIDE SEQUENCE</scope>
    <source>
        <strain evidence="11">BECK_SA2B12</strain>
        <strain evidence="10">BECK_SA2B15</strain>
        <strain evidence="9">BECK_SA2B20</strain>
    </source>
</reference>
<evidence type="ECO:0000256" key="8">
    <source>
        <dbReference type="RuleBase" id="RU363041"/>
    </source>
</evidence>
<dbReference type="EMBL" id="CAADFI010000202">
    <property type="protein sequence ID" value="VFK00744.1"/>
    <property type="molecule type" value="Genomic_DNA"/>
</dbReference>